<dbReference type="OrthoDB" id="572359at2"/>
<organism evidence="1 2">
    <name type="scientific">Tychonema bourrellyi FEM_GT703</name>
    <dbReference type="NCBI Taxonomy" id="2040638"/>
    <lineage>
        <taxon>Bacteria</taxon>
        <taxon>Bacillati</taxon>
        <taxon>Cyanobacteriota</taxon>
        <taxon>Cyanophyceae</taxon>
        <taxon>Oscillatoriophycideae</taxon>
        <taxon>Oscillatoriales</taxon>
        <taxon>Microcoleaceae</taxon>
        <taxon>Tychonema</taxon>
    </lineage>
</organism>
<dbReference type="RefSeq" id="WP_096831998.1">
    <property type="nucleotide sequence ID" value="NZ_NXIB02000013.1"/>
</dbReference>
<dbReference type="AlphaFoldDB" id="A0A2G4F4V0"/>
<name>A0A2G4F4V0_9CYAN</name>
<dbReference type="Proteomes" id="UP000226442">
    <property type="component" value="Unassembled WGS sequence"/>
</dbReference>
<proteinExistence type="predicted"/>
<gene>
    <name evidence="1" type="ORF">CP500_003980</name>
</gene>
<comment type="caution">
    <text evidence="1">The sequence shown here is derived from an EMBL/GenBank/DDBJ whole genome shotgun (WGS) entry which is preliminary data.</text>
</comment>
<accession>A0A2G4F4V0</accession>
<keyword evidence="2" id="KW-1185">Reference proteome</keyword>
<sequence length="102" mass="11269">MLSQVHSQPTKSDRTVAPTKILESRIQYKSCRIRVPDLTQPVAAILVDREYYSFFKALKEPEKVLATVAKLGNRGDSTAITKTASGYAIWVMEPEADAVSPS</sequence>
<reference evidence="1" key="1">
    <citation type="submission" date="2017-10" db="EMBL/GenBank/DDBJ databases">
        <title>Draft genome sequence of the planktic cyanobacteria Tychonema bourrellyi isolated from alpine lentic freshwater.</title>
        <authorList>
            <person name="Tett A."/>
            <person name="Armanini F."/>
            <person name="Asnicar F."/>
            <person name="Boscaini A."/>
            <person name="Pasolli E."/>
            <person name="Zolfo M."/>
            <person name="Donati C."/>
            <person name="Salmaso N."/>
            <person name="Segata N."/>
        </authorList>
    </citation>
    <scope>NUCLEOTIDE SEQUENCE</scope>
    <source>
        <strain evidence="1">FEM_GT703</strain>
    </source>
</reference>
<evidence type="ECO:0000313" key="1">
    <source>
        <dbReference type="EMBL" id="PHX56776.1"/>
    </source>
</evidence>
<dbReference type="EMBL" id="NXIB02000013">
    <property type="protein sequence ID" value="PHX56776.1"/>
    <property type="molecule type" value="Genomic_DNA"/>
</dbReference>
<evidence type="ECO:0000313" key="2">
    <source>
        <dbReference type="Proteomes" id="UP000226442"/>
    </source>
</evidence>
<protein>
    <submittedName>
        <fullName evidence="1">Uncharacterized protein</fullName>
    </submittedName>
</protein>